<dbReference type="InterPro" id="IPR002035">
    <property type="entry name" value="VWF_A"/>
</dbReference>
<dbReference type="CDD" id="cd01465">
    <property type="entry name" value="vWA_subgroup"/>
    <property type="match status" value="1"/>
</dbReference>
<keyword evidence="4" id="KW-1185">Reference proteome</keyword>
<organism evidence="3 4">
    <name type="scientific">Litoribacillus peritrichatus</name>
    <dbReference type="NCBI Taxonomy" id="718191"/>
    <lineage>
        <taxon>Bacteria</taxon>
        <taxon>Pseudomonadati</taxon>
        <taxon>Pseudomonadota</taxon>
        <taxon>Gammaproteobacteria</taxon>
        <taxon>Oceanospirillales</taxon>
        <taxon>Oceanospirillaceae</taxon>
        <taxon>Litoribacillus</taxon>
    </lineage>
</organism>
<dbReference type="Proteomes" id="UP001501565">
    <property type="component" value="Unassembled WGS sequence"/>
</dbReference>
<protein>
    <submittedName>
        <fullName evidence="3">VWA domain-containing protein</fullName>
    </submittedName>
</protein>
<dbReference type="SUPFAM" id="SSF53300">
    <property type="entry name" value="vWA-like"/>
    <property type="match status" value="1"/>
</dbReference>
<comment type="caution">
    <text evidence="3">The sequence shown here is derived from an EMBL/GenBank/DDBJ whole genome shotgun (WGS) entry which is preliminary data.</text>
</comment>
<dbReference type="Pfam" id="PF00092">
    <property type="entry name" value="VWA"/>
    <property type="match status" value="1"/>
</dbReference>
<dbReference type="PANTHER" id="PTHR10579:SF43">
    <property type="entry name" value="ZINC FINGER (C3HC4-TYPE RING FINGER) FAMILY PROTEIN"/>
    <property type="match status" value="1"/>
</dbReference>
<proteinExistence type="predicted"/>
<evidence type="ECO:0000259" key="2">
    <source>
        <dbReference type="PROSITE" id="PS50234"/>
    </source>
</evidence>
<feature type="domain" description="VWFA" evidence="2">
    <location>
        <begin position="248"/>
        <end position="433"/>
    </location>
</feature>
<sequence>MTFQQTIFPQAISPRSVFARRLFARTTLSLAVLVGLNSLSGCATQNDQTVEADSSSAKKEQLVASEIRHHEEVALVERESKSGQQRSQKKDVRMMAESIAPASAMGQVVHSTTYQMSPVMPAVLPPMDDYNPGYFQEDDREKYAAIEVNPVKQVVTDPVSTFSIDVDSGSYSNVRRMLNQGALPPKDAVRIEEMVNYFDYQYPQPDYQQAPFSVNTELAKSPWSSQQVLLRVGLKGYQPEVAERPSANLVFLLDVSGSMNASDKLPLLKKSLTLLSKQLKETDKVSIVVYAGASGVVLEPTSGNNTHQIERALQQLQAGGSTNGEAGIELAYSMAEQAFIKEGINRVILATDGDFNVGTSSVDALKTLIEQKREKGISLTTLGFGTGNYNDHLMEQLADVGNGNYAYIDGLNEARKVLVDELSSTLMTIAKDVKIQIEFNPGVVAEYRLIGYENRMLAREDFNNDKVDAGEIGAGHTVTALYELTLQGSDALKVDPLRYQQKTPAAGQSVALGELGYLKLRYKQPEGSKSQLMEYPIQAEKVYSDFSAASSDFKFASIVAGFGQKLQGGKYLADFSYQDMIDYAQSSKGQDPFGYRNEFVQLVRMADALTN</sequence>
<feature type="chain" id="PRO_5046767494" evidence="1">
    <location>
        <begin position="44"/>
        <end position="611"/>
    </location>
</feature>
<dbReference type="PROSITE" id="PS50234">
    <property type="entry name" value="VWFA"/>
    <property type="match status" value="1"/>
</dbReference>
<dbReference type="Pfam" id="PF12450">
    <property type="entry name" value="vWF_A"/>
    <property type="match status" value="1"/>
</dbReference>
<gene>
    <name evidence="3" type="ORF">GCM10022277_02330</name>
</gene>
<dbReference type="InterPro" id="IPR021908">
    <property type="entry name" value="YfbK_C"/>
</dbReference>
<reference evidence="4" key="1">
    <citation type="journal article" date="2019" name="Int. J. Syst. Evol. Microbiol.">
        <title>The Global Catalogue of Microorganisms (GCM) 10K type strain sequencing project: providing services to taxonomists for standard genome sequencing and annotation.</title>
        <authorList>
            <consortium name="The Broad Institute Genomics Platform"/>
            <consortium name="The Broad Institute Genome Sequencing Center for Infectious Disease"/>
            <person name="Wu L."/>
            <person name="Ma J."/>
        </authorList>
    </citation>
    <scope>NUCLEOTIDE SEQUENCE [LARGE SCALE GENOMIC DNA]</scope>
    <source>
        <strain evidence="4">JCM 17551</strain>
    </source>
</reference>
<name>A0ABP7M0C1_9GAMM</name>
<dbReference type="InterPro" id="IPR022156">
    <property type="entry name" value="Uncharacterised_YfbK_N"/>
</dbReference>
<accession>A0ABP7M0C1</accession>
<dbReference type="RefSeq" id="WP_344794617.1">
    <property type="nucleotide sequence ID" value="NZ_BAABBN010000004.1"/>
</dbReference>
<dbReference type="SMART" id="SM00327">
    <property type="entry name" value="VWA"/>
    <property type="match status" value="1"/>
</dbReference>
<keyword evidence="1" id="KW-0732">Signal</keyword>
<dbReference type="Pfam" id="PF12034">
    <property type="entry name" value="YfbK_C"/>
    <property type="match status" value="1"/>
</dbReference>
<dbReference type="EMBL" id="BAABBN010000004">
    <property type="protein sequence ID" value="GAA3911348.1"/>
    <property type="molecule type" value="Genomic_DNA"/>
</dbReference>
<dbReference type="Gene3D" id="3.40.50.410">
    <property type="entry name" value="von Willebrand factor, type A domain"/>
    <property type="match status" value="1"/>
</dbReference>
<evidence type="ECO:0000313" key="3">
    <source>
        <dbReference type="EMBL" id="GAA3911348.1"/>
    </source>
</evidence>
<feature type="signal peptide" evidence="1">
    <location>
        <begin position="1"/>
        <end position="43"/>
    </location>
</feature>
<dbReference type="PANTHER" id="PTHR10579">
    <property type="entry name" value="CALCIUM-ACTIVATED CHLORIDE CHANNEL REGULATOR"/>
    <property type="match status" value="1"/>
</dbReference>
<dbReference type="InterPro" id="IPR051266">
    <property type="entry name" value="CLCR"/>
</dbReference>
<dbReference type="InterPro" id="IPR036465">
    <property type="entry name" value="vWFA_dom_sf"/>
</dbReference>
<evidence type="ECO:0000313" key="4">
    <source>
        <dbReference type="Proteomes" id="UP001501565"/>
    </source>
</evidence>
<evidence type="ECO:0000256" key="1">
    <source>
        <dbReference type="SAM" id="SignalP"/>
    </source>
</evidence>